<feature type="transmembrane region" description="Helical" evidence="1">
    <location>
        <begin position="126"/>
        <end position="145"/>
    </location>
</feature>
<dbReference type="KEGG" id="ssua:FPZ54_00560"/>
<evidence type="ECO:0000313" key="3">
    <source>
        <dbReference type="Proteomes" id="UP000318055"/>
    </source>
</evidence>
<dbReference type="RefSeq" id="WP_145844188.1">
    <property type="nucleotide sequence ID" value="NZ_CP042239.1"/>
</dbReference>
<feature type="transmembrane region" description="Helical" evidence="1">
    <location>
        <begin position="95"/>
        <end position="114"/>
    </location>
</feature>
<keyword evidence="3" id="KW-1185">Reference proteome</keyword>
<keyword evidence="1" id="KW-0472">Membrane</keyword>
<evidence type="ECO:0000313" key="2">
    <source>
        <dbReference type="EMBL" id="QDX24665.1"/>
    </source>
</evidence>
<feature type="transmembrane region" description="Helical" evidence="1">
    <location>
        <begin position="207"/>
        <end position="234"/>
    </location>
</feature>
<gene>
    <name evidence="2" type="ORF">FPZ54_00560</name>
</gene>
<name>A0A518RB18_9SPHN</name>
<proteinExistence type="predicted"/>
<feature type="transmembrane region" description="Helical" evidence="1">
    <location>
        <begin position="64"/>
        <end position="83"/>
    </location>
</feature>
<dbReference type="EMBL" id="CP042239">
    <property type="protein sequence ID" value="QDX24665.1"/>
    <property type="molecule type" value="Genomic_DNA"/>
</dbReference>
<dbReference type="Proteomes" id="UP000318055">
    <property type="component" value="Chromosome"/>
</dbReference>
<keyword evidence="1" id="KW-1133">Transmembrane helix</keyword>
<sequence>MGHDLIEVFVRSGRYARLCPLLFLIPVAVEMVQHVVEIRAGMYVDLAGLKAAEGDALRLTIGHVKVIALFLTGYWAARFLVFGDDPLAARRIDPVAVRLFVPVMAWSLFWLIAVQDGPLIADAAGIEGNVAAGVLIVSLLVSLLFEPLLSAWKTAAAAGNPGIGFVRSIRLTGGIYPYAVIVSLLAMLPLMVAHYALAFVAVGKAPWIVWAMMGLDSLLVGYLGVVMVAAAFVVARRAAARGGIDLVAGAPGAAEGATA</sequence>
<organism evidence="2 3">
    <name type="scientific">Sphingomonas suaedae</name>
    <dbReference type="NCBI Taxonomy" id="2599297"/>
    <lineage>
        <taxon>Bacteria</taxon>
        <taxon>Pseudomonadati</taxon>
        <taxon>Pseudomonadota</taxon>
        <taxon>Alphaproteobacteria</taxon>
        <taxon>Sphingomonadales</taxon>
        <taxon>Sphingomonadaceae</taxon>
        <taxon>Sphingomonas</taxon>
    </lineage>
</organism>
<keyword evidence="1" id="KW-0812">Transmembrane</keyword>
<reference evidence="2 3" key="1">
    <citation type="submission" date="2019-07" db="EMBL/GenBank/DDBJ databases">
        <title>Sphingomonas alkalisoli sp. nov., isolated from rhizosphere soil of Suaedae salsa.</title>
        <authorList>
            <person name="Zhang H."/>
            <person name="Xu L."/>
            <person name="Zhang J.-X."/>
            <person name="Sun J.-Q."/>
        </authorList>
    </citation>
    <scope>NUCLEOTIDE SEQUENCE [LARGE SCALE GENOMIC DNA]</scope>
    <source>
        <strain evidence="2 3">XS-10</strain>
    </source>
</reference>
<feature type="transmembrane region" description="Helical" evidence="1">
    <location>
        <begin position="21"/>
        <end position="44"/>
    </location>
</feature>
<feature type="transmembrane region" description="Helical" evidence="1">
    <location>
        <begin position="175"/>
        <end position="201"/>
    </location>
</feature>
<dbReference type="AlphaFoldDB" id="A0A518RB18"/>
<protein>
    <submittedName>
        <fullName evidence="2">Uncharacterized protein</fullName>
    </submittedName>
</protein>
<evidence type="ECO:0000256" key="1">
    <source>
        <dbReference type="SAM" id="Phobius"/>
    </source>
</evidence>
<accession>A0A518RB18</accession>
<dbReference type="OrthoDB" id="7426493at2"/>